<reference evidence="3" key="1">
    <citation type="journal article" date="2019" name="Int. J. Syst. Evol. Microbiol.">
        <title>The Global Catalogue of Microorganisms (GCM) 10K type strain sequencing project: providing services to taxonomists for standard genome sequencing and annotation.</title>
        <authorList>
            <consortium name="The Broad Institute Genomics Platform"/>
            <consortium name="The Broad Institute Genome Sequencing Center for Infectious Disease"/>
            <person name="Wu L."/>
            <person name="Ma J."/>
        </authorList>
    </citation>
    <scope>NUCLEOTIDE SEQUENCE [LARGE SCALE GENOMIC DNA]</scope>
    <source>
        <strain evidence="3">JCM 31696</strain>
    </source>
</reference>
<comment type="caution">
    <text evidence="2">The sequence shown here is derived from an EMBL/GenBank/DDBJ whole genome shotgun (WGS) entry which is preliminary data.</text>
</comment>
<feature type="non-terminal residue" evidence="2">
    <location>
        <position position="1"/>
    </location>
</feature>
<dbReference type="Proteomes" id="UP001597083">
    <property type="component" value="Unassembled WGS sequence"/>
</dbReference>
<keyword evidence="3" id="KW-1185">Reference proteome</keyword>
<name>A0ABW3CK34_9ACTN</name>
<gene>
    <name evidence="2" type="ORF">ACFQ07_16680</name>
</gene>
<evidence type="ECO:0000256" key="1">
    <source>
        <dbReference type="SAM" id="MobiDB-lite"/>
    </source>
</evidence>
<feature type="region of interest" description="Disordered" evidence="1">
    <location>
        <begin position="31"/>
        <end position="79"/>
    </location>
</feature>
<protein>
    <submittedName>
        <fullName evidence="2">Uncharacterized protein</fullName>
    </submittedName>
</protein>
<dbReference type="EMBL" id="JBHTIR010002513">
    <property type="protein sequence ID" value="MFD0853876.1"/>
    <property type="molecule type" value="Genomic_DNA"/>
</dbReference>
<evidence type="ECO:0000313" key="3">
    <source>
        <dbReference type="Proteomes" id="UP001597083"/>
    </source>
</evidence>
<sequence>LHTARNLPHVIAARPVIYTSAQVATIAAAADSVLPPMPRTAHSRQDEHGKKQSERAQDADHITKRDDHAAHTDDAEHTK</sequence>
<accession>A0ABW3CK34</accession>
<proteinExistence type="predicted"/>
<evidence type="ECO:0000313" key="2">
    <source>
        <dbReference type="EMBL" id="MFD0853876.1"/>
    </source>
</evidence>
<organism evidence="2 3">
    <name type="scientific">Actinomadura adrarensis</name>
    <dbReference type="NCBI Taxonomy" id="1819600"/>
    <lineage>
        <taxon>Bacteria</taxon>
        <taxon>Bacillati</taxon>
        <taxon>Actinomycetota</taxon>
        <taxon>Actinomycetes</taxon>
        <taxon>Streptosporangiales</taxon>
        <taxon>Thermomonosporaceae</taxon>
        <taxon>Actinomadura</taxon>
    </lineage>
</organism>
<feature type="compositionally biased region" description="Basic and acidic residues" evidence="1">
    <location>
        <begin position="43"/>
        <end position="79"/>
    </location>
</feature>